<accession>A0AAJ0H4E9</accession>
<gene>
    <name evidence="2" type="ORF">B0T15DRAFT_81923</name>
</gene>
<evidence type="ECO:0000256" key="1">
    <source>
        <dbReference type="SAM" id="MobiDB-lite"/>
    </source>
</evidence>
<dbReference type="AlphaFoldDB" id="A0AAJ0H4E9"/>
<dbReference type="EMBL" id="JAUDZG010000001">
    <property type="protein sequence ID" value="KAK3311647.1"/>
    <property type="molecule type" value="Genomic_DNA"/>
</dbReference>
<proteinExistence type="predicted"/>
<dbReference type="Proteomes" id="UP001273166">
    <property type="component" value="Unassembled WGS sequence"/>
</dbReference>
<evidence type="ECO:0000313" key="2">
    <source>
        <dbReference type="EMBL" id="KAK3311647.1"/>
    </source>
</evidence>
<dbReference type="RefSeq" id="XP_062727427.1">
    <property type="nucleotide sequence ID" value="XM_062871352.1"/>
</dbReference>
<reference evidence="2" key="2">
    <citation type="submission" date="2023-06" db="EMBL/GenBank/DDBJ databases">
        <authorList>
            <consortium name="Lawrence Berkeley National Laboratory"/>
            <person name="Mondo S.J."/>
            <person name="Hensen N."/>
            <person name="Bonometti L."/>
            <person name="Westerberg I."/>
            <person name="Brannstrom I.O."/>
            <person name="Guillou S."/>
            <person name="Cros-Aarteil S."/>
            <person name="Calhoun S."/>
            <person name="Haridas S."/>
            <person name="Kuo A."/>
            <person name="Pangilinan J."/>
            <person name="Riley R."/>
            <person name="Labutti K."/>
            <person name="Andreopoulos B."/>
            <person name="Lipzen A."/>
            <person name="Chen C."/>
            <person name="Yanf M."/>
            <person name="Daum C."/>
            <person name="Ng V."/>
            <person name="Clum A."/>
            <person name="Steindorff A."/>
            <person name="Ohm R."/>
            <person name="Martin F."/>
            <person name="Silar P."/>
            <person name="Natvig D."/>
            <person name="Lalanne C."/>
            <person name="Gautier V."/>
            <person name="Ament-Velasquez S.L."/>
            <person name="Kruys A."/>
            <person name="Hutchinson M.I."/>
            <person name="Powell A.J."/>
            <person name="Barry K."/>
            <person name="Miller A.N."/>
            <person name="Grigoriev I.V."/>
            <person name="Debuchy R."/>
            <person name="Gladieux P."/>
            <person name="Thoren M.H."/>
            <person name="Johannesson H."/>
        </authorList>
    </citation>
    <scope>NUCLEOTIDE SEQUENCE</scope>
    <source>
        <strain evidence="2">CBS 333.67</strain>
    </source>
</reference>
<keyword evidence="3" id="KW-1185">Reference proteome</keyword>
<comment type="caution">
    <text evidence="2">The sequence shown here is derived from an EMBL/GenBank/DDBJ whole genome shotgun (WGS) entry which is preliminary data.</text>
</comment>
<feature type="region of interest" description="Disordered" evidence="1">
    <location>
        <begin position="64"/>
        <end position="222"/>
    </location>
</feature>
<feature type="region of interest" description="Disordered" evidence="1">
    <location>
        <begin position="1"/>
        <end position="52"/>
    </location>
</feature>
<protein>
    <submittedName>
        <fullName evidence="2">Uncharacterized protein</fullName>
    </submittedName>
</protein>
<feature type="compositionally biased region" description="Basic and acidic residues" evidence="1">
    <location>
        <begin position="117"/>
        <end position="136"/>
    </location>
</feature>
<evidence type="ECO:0000313" key="3">
    <source>
        <dbReference type="Proteomes" id="UP001273166"/>
    </source>
</evidence>
<sequence length="222" mass="23983">MSQSGPGSDKLNEIAQQAERDLNTYQSKTGTGKGRASGLEDFGVNDTIDRKFPGADVKVGENLITNASYDRQIPADEGGDVDEKGRFLRGSAYEGPGGPEDKTAQAYKQKPGSIDEADVKARGKDPRALRTHDRSELLPSDQVLGGRGREPAHQGDVSEQGRLASKANLGMSAHSREEVPSQGSKGSEYRGEYYETPESVQDQYAEQGEIPPESVVERSKNI</sequence>
<dbReference type="GeneID" id="87890181"/>
<reference evidence="2" key="1">
    <citation type="journal article" date="2023" name="Mol. Phylogenet. Evol.">
        <title>Genome-scale phylogeny and comparative genomics of the fungal order Sordariales.</title>
        <authorList>
            <person name="Hensen N."/>
            <person name="Bonometti L."/>
            <person name="Westerberg I."/>
            <person name="Brannstrom I.O."/>
            <person name="Guillou S."/>
            <person name="Cros-Aarteil S."/>
            <person name="Calhoun S."/>
            <person name="Haridas S."/>
            <person name="Kuo A."/>
            <person name="Mondo S."/>
            <person name="Pangilinan J."/>
            <person name="Riley R."/>
            <person name="LaButti K."/>
            <person name="Andreopoulos B."/>
            <person name="Lipzen A."/>
            <person name="Chen C."/>
            <person name="Yan M."/>
            <person name="Daum C."/>
            <person name="Ng V."/>
            <person name="Clum A."/>
            <person name="Steindorff A."/>
            <person name="Ohm R.A."/>
            <person name="Martin F."/>
            <person name="Silar P."/>
            <person name="Natvig D.O."/>
            <person name="Lalanne C."/>
            <person name="Gautier V."/>
            <person name="Ament-Velasquez S.L."/>
            <person name="Kruys A."/>
            <person name="Hutchinson M.I."/>
            <person name="Powell A.J."/>
            <person name="Barry K."/>
            <person name="Miller A.N."/>
            <person name="Grigoriev I.V."/>
            <person name="Debuchy R."/>
            <person name="Gladieux P."/>
            <person name="Hiltunen Thoren M."/>
            <person name="Johannesson H."/>
        </authorList>
    </citation>
    <scope>NUCLEOTIDE SEQUENCE</scope>
    <source>
        <strain evidence="2">CBS 333.67</strain>
    </source>
</reference>
<name>A0AAJ0H4E9_9PEZI</name>
<organism evidence="2 3">
    <name type="scientific">Chaetomium strumarium</name>
    <dbReference type="NCBI Taxonomy" id="1170767"/>
    <lineage>
        <taxon>Eukaryota</taxon>
        <taxon>Fungi</taxon>
        <taxon>Dikarya</taxon>
        <taxon>Ascomycota</taxon>
        <taxon>Pezizomycotina</taxon>
        <taxon>Sordariomycetes</taxon>
        <taxon>Sordariomycetidae</taxon>
        <taxon>Sordariales</taxon>
        <taxon>Chaetomiaceae</taxon>
        <taxon>Chaetomium</taxon>
    </lineage>
</organism>